<proteinExistence type="predicted"/>
<dbReference type="AlphaFoldDB" id="A0A9D4VR29"/>
<sequence>MVEVVAMVTVAAMVSVPVLDIVAAATSMMAARSMVIVNTTHASMTERVLQPPSKSMSRSSKGKTTINGLELSLCVSPSHTRIVDLGASDHMTDESTLFSSYSPYAGKLLPSNSSSGGEYKEDESSLIFDLTFEPEVETETIGDNVETKIDSEKNGNVETDLRFGKNLVYTRKKNIPESTHIQESNHTLHEVTSPDPSSTNDSIFEFSHE</sequence>
<feature type="compositionally biased region" description="Polar residues" evidence="1">
    <location>
        <begin position="176"/>
        <end position="185"/>
    </location>
</feature>
<feature type="transmembrane region" description="Helical" evidence="2">
    <location>
        <begin position="6"/>
        <end position="25"/>
    </location>
</feature>
<feature type="region of interest" description="Disordered" evidence="1">
    <location>
        <begin position="174"/>
        <end position="209"/>
    </location>
</feature>
<reference evidence="3 4" key="1">
    <citation type="journal article" date="2022" name="Nat. Genet.">
        <title>Improved pea reference genome and pan-genome highlight genomic features and evolutionary characteristics.</title>
        <authorList>
            <person name="Yang T."/>
            <person name="Liu R."/>
            <person name="Luo Y."/>
            <person name="Hu S."/>
            <person name="Wang D."/>
            <person name="Wang C."/>
            <person name="Pandey M.K."/>
            <person name="Ge S."/>
            <person name="Xu Q."/>
            <person name="Li N."/>
            <person name="Li G."/>
            <person name="Huang Y."/>
            <person name="Saxena R.K."/>
            <person name="Ji Y."/>
            <person name="Li M."/>
            <person name="Yan X."/>
            <person name="He Y."/>
            <person name="Liu Y."/>
            <person name="Wang X."/>
            <person name="Xiang C."/>
            <person name="Varshney R.K."/>
            <person name="Ding H."/>
            <person name="Gao S."/>
            <person name="Zong X."/>
        </authorList>
    </citation>
    <scope>NUCLEOTIDE SEQUENCE [LARGE SCALE GENOMIC DNA]</scope>
    <source>
        <strain evidence="3 4">cv. Zhongwan 6</strain>
    </source>
</reference>
<evidence type="ECO:0000313" key="3">
    <source>
        <dbReference type="EMBL" id="KAI5388152.1"/>
    </source>
</evidence>
<evidence type="ECO:0000256" key="1">
    <source>
        <dbReference type="SAM" id="MobiDB-lite"/>
    </source>
</evidence>
<keyword evidence="4" id="KW-1185">Reference proteome</keyword>
<protein>
    <submittedName>
        <fullName evidence="3">Uncharacterized protein</fullName>
    </submittedName>
</protein>
<dbReference type="EMBL" id="JAMSHJ010000007">
    <property type="protein sequence ID" value="KAI5388152.1"/>
    <property type="molecule type" value="Genomic_DNA"/>
</dbReference>
<name>A0A9D4VR29_PEA</name>
<keyword evidence="2" id="KW-0812">Transmembrane</keyword>
<keyword evidence="2" id="KW-1133">Transmembrane helix</keyword>
<evidence type="ECO:0000256" key="2">
    <source>
        <dbReference type="SAM" id="Phobius"/>
    </source>
</evidence>
<organism evidence="3 4">
    <name type="scientific">Pisum sativum</name>
    <name type="common">Garden pea</name>
    <name type="synonym">Lathyrus oleraceus</name>
    <dbReference type="NCBI Taxonomy" id="3888"/>
    <lineage>
        <taxon>Eukaryota</taxon>
        <taxon>Viridiplantae</taxon>
        <taxon>Streptophyta</taxon>
        <taxon>Embryophyta</taxon>
        <taxon>Tracheophyta</taxon>
        <taxon>Spermatophyta</taxon>
        <taxon>Magnoliopsida</taxon>
        <taxon>eudicotyledons</taxon>
        <taxon>Gunneridae</taxon>
        <taxon>Pentapetalae</taxon>
        <taxon>rosids</taxon>
        <taxon>fabids</taxon>
        <taxon>Fabales</taxon>
        <taxon>Fabaceae</taxon>
        <taxon>Papilionoideae</taxon>
        <taxon>50 kb inversion clade</taxon>
        <taxon>NPAAA clade</taxon>
        <taxon>Hologalegina</taxon>
        <taxon>IRL clade</taxon>
        <taxon>Fabeae</taxon>
        <taxon>Lathyrus</taxon>
    </lineage>
</organism>
<keyword evidence="2" id="KW-0472">Membrane</keyword>
<gene>
    <name evidence="3" type="ORF">KIW84_074012</name>
</gene>
<dbReference type="Gramene" id="Psat07G0401200-T1">
    <property type="protein sequence ID" value="KAI5388152.1"/>
    <property type="gene ID" value="KIW84_074012"/>
</dbReference>
<evidence type="ECO:0000313" key="4">
    <source>
        <dbReference type="Proteomes" id="UP001058974"/>
    </source>
</evidence>
<accession>A0A9D4VR29</accession>
<comment type="caution">
    <text evidence="3">The sequence shown here is derived from an EMBL/GenBank/DDBJ whole genome shotgun (WGS) entry which is preliminary data.</text>
</comment>
<dbReference type="Proteomes" id="UP001058974">
    <property type="component" value="Chromosome 7"/>
</dbReference>